<dbReference type="InterPro" id="IPR045865">
    <property type="entry name" value="ACT-like_dom_sf"/>
</dbReference>
<evidence type="ECO:0000256" key="1">
    <source>
        <dbReference type="SAM" id="Coils"/>
    </source>
</evidence>
<protein>
    <recommendedName>
        <fullName evidence="4">Amino acid-binding protein</fullName>
    </recommendedName>
</protein>
<dbReference type="AlphaFoldDB" id="A0A317CL74"/>
<keyword evidence="1" id="KW-0175">Coiled coil</keyword>
<organism evidence="2 3">
    <name type="scientific">Leucothrix pacifica</name>
    <dbReference type="NCBI Taxonomy" id="1247513"/>
    <lineage>
        <taxon>Bacteria</taxon>
        <taxon>Pseudomonadati</taxon>
        <taxon>Pseudomonadota</taxon>
        <taxon>Gammaproteobacteria</taxon>
        <taxon>Thiotrichales</taxon>
        <taxon>Thiotrichaceae</taxon>
        <taxon>Leucothrix</taxon>
    </lineage>
</organism>
<evidence type="ECO:0000313" key="3">
    <source>
        <dbReference type="Proteomes" id="UP000245539"/>
    </source>
</evidence>
<proteinExistence type="predicted"/>
<reference evidence="2 3" key="1">
    <citation type="submission" date="2018-05" db="EMBL/GenBank/DDBJ databases">
        <title>Leucothrix arctica sp. nov., isolated from Arctic seawater.</title>
        <authorList>
            <person name="Choi A."/>
            <person name="Baek K."/>
        </authorList>
    </citation>
    <scope>NUCLEOTIDE SEQUENCE [LARGE SCALE GENOMIC DNA]</scope>
    <source>
        <strain evidence="2 3">JCM 18388</strain>
    </source>
</reference>
<sequence>MKNTYRVVVIGSNRSISILRRLSTDLAQEGCDLMATSSFTLGGNFVIMMIVNSDLSKTEQRDLLQPTSDANELQLIVDRIDEFDPTHDFPEVTVHIHGTDRIGVFSYCMAILNDAGLDVLSMHSDLLGKGGEGKEEEFLNIIKGRATLGMEELNRAAENLRNNKIDVTISTAENES</sequence>
<dbReference type="Proteomes" id="UP000245539">
    <property type="component" value="Unassembled WGS sequence"/>
</dbReference>
<accession>A0A317CL74</accession>
<name>A0A317CL74_9GAMM</name>
<dbReference type="EMBL" id="QGKM01000018">
    <property type="protein sequence ID" value="PWQ98173.1"/>
    <property type="molecule type" value="Genomic_DNA"/>
</dbReference>
<gene>
    <name evidence="2" type="ORF">DKW60_08660</name>
</gene>
<dbReference type="RefSeq" id="WP_109837261.1">
    <property type="nucleotide sequence ID" value="NZ_QGKM01000018.1"/>
</dbReference>
<evidence type="ECO:0000313" key="2">
    <source>
        <dbReference type="EMBL" id="PWQ98173.1"/>
    </source>
</evidence>
<dbReference type="OrthoDB" id="12860at2"/>
<dbReference type="SUPFAM" id="SSF55021">
    <property type="entry name" value="ACT-like"/>
    <property type="match status" value="1"/>
</dbReference>
<feature type="coiled-coil region" evidence="1">
    <location>
        <begin position="143"/>
        <end position="170"/>
    </location>
</feature>
<evidence type="ECO:0008006" key="4">
    <source>
        <dbReference type="Google" id="ProtNLM"/>
    </source>
</evidence>
<comment type="caution">
    <text evidence="2">The sequence shown here is derived from an EMBL/GenBank/DDBJ whole genome shotgun (WGS) entry which is preliminary data.</text>
</comment>
<keyword evidence="3" id="KW-1185">Reference proteome</keyword>
<dbReference type="Gene3D" id="3.30.70.260">
    <property type="match status" value="1"/>
</dbReference>